<gene>
    <name evidence="2" type="ORF">SERLA73DRAFT_81059</name>
</gene>
<dbReference type="HOGENOM" id="CLU_3125975_0_0_1"/>
<dbReference type="AlphaFoldDB" id="F8QKN7"/>
<keyword evidence="3" id="KW-1185">Reference proteome</keyword>
<protein>
    <submittedName>
        <fullName evidence="2">Uncharacterized protein</fullName>
    </submittedName>
</protein>
<organism evidence="3">
    <name type="scientific">Serpula lacrymans var. lacrymans (strain S7.3)</name>
    <name type="common">Dry rot fungus</name>
    <dbReference type="NCBI Taxonomy" id="936435"/>
    <lineage>
        <taxon>Eukaryota</taxon>
        <taxon>Fungi</taxon>
        <taxon>Dikarya</taxon>
        <taxon>Basidiomycota</taxon>
        <taxon>Agaricomycotina</taxon>
        <taxon>Agaricomycetes</taxon>
        <taxon>Agaricomycetidae</taxon>
        <taxon>Boletales</taxon>
        <taxon>Coniophorineae</taxon>
        <taxon>Serpulaceae</taxon>
        <taxon>Serpula</taxon>
    </lineage>
</organism>
<dbReference type="EMBL" id="GL946298">
    <property type="protein sequence ID" value="EGN91133.1"/>
    <property type="molecule type" value="Genomic_DNA"/>
</dbReference>
<dbReference type="InParanoid" id="F8QKN7"/>
<evidence type="ECO:0000256" key="1">
    <source>
        <dbReference type="SAM" id="MobiDB-lite"/>
    </source>
</evidence>
<reference evidence="3" key="1">
    <citation type="journal article" date="2011" name="Science">
        <title>The plant cell wall-decomposing machinery underlies the functional diversity of forest fungi.</title>
        <authorList>
            <person name="Eastwood D.C."/>
            <person name="Floudas D."/>
            <person name="Binder M."/>
            <person name="Majcherczyk A."/>
            <person name="Schneider P."/>
            <person name="Aerts A."/>
            <person name="Asiegbu F.O."/>
            <person name="Baker S.E."/>
            <person name="Barry K."/>
            <person name="Bendiksby M."/>
            <person name="Blumentritt M."/>
            <person name="Coutinho P.M."/>
            <person name="Cullen D."/>
            <person name="de Vries R.P."/>
            <person name="Gathman A."/>
            <person name="Goodell B."/>
            <person name="Henrissat B."/>
            <person name="Ihrmark K."/>
            <person name="Kauserud H."/>
            <person name="Kohler A."/>
            <person name="LaButti K."/>
            <person name="Lapidus A."/>
            <person name="Lavin J.L."/>
            <person name="Lee Y.-H."/>
            <person name="Lindquist E."/>
            <person name="Lilly W."/>
            <person name="Lucas S."/>
            <person name="Morin E."/>
            <person name="Murat C."/>
            <person name="Oguiza J.A."/>
            <person name="Park J."/>
            <person name="Pisabarro A.G."/>
            <person name="Riley R."/>
            <person name="Rosling A."/>
            <person name="Salamov A."/>
            <person name="Schmidt O."/>
            <person name="Schmutz J."/>
            <person name="Skrede I."/>
            <person name="Stenlid J."/>
            <person name="Wiebenga A."/>
            <person name="Xie X."/>
            <person name="Kuees U."/>
            <person name="Hibbett D.S."/>
            <person name="Hoffmeister D."/>
            <person name="Hoegberg N."/>
            <person name="Martin F."/>
            <person name="Grigoriev I.V."/>
            <person name="Watkinson S.C."/>
        </authorList>
    </citation>
    <scope>NUCLEOTIDE SEQUENCE [LARGE SCALE GENOMIC DNA]</scope>
    <source>
        <strain evidence="3">strain S7.3</strain>
    </source>
</reference>
<evidence type="ECO:0000313" key="3">
    <source>
        <dbReference type="Proteomes" id="UP000008063"/>
    </source>
</evidence>
<dbReference type="Proteomes" id="UP000008063">
    <property type="component" value="Unassembled WGS sequence"/>
</dbReference>
<proteinExistence type="predicted"/>
<accession>F8QKN7</accession>
<evidence type="ECO:0000313" key="2">
    <source>
        <dbReference type="EMBL" id="EGN91133.1"/>
    </source>
</evidence>
<feature type="region of interest" description="Disordered" evidence="1">
    <location>
        <begin position="1"/>
        <end position="26"/>
    </location>
</feature>
<name>F8QKN7_SERL3</name>
<sequence length="50" mass="5538">MPPAPRAGTPYPFGLHSPCAAHESETDPHIEQQLISGWKKQKALANLRLF</sequence>